<accession>A0A6J4KTH1</accession>
<organism evidence="2">
    <name type="scientific">uncultured Gemmatimonadaceae bacterium</name>
    <dbReference type="NCBI Taxonomy" id="246130"/>
    <lineage>
        <taxon>Bacteria</taxon>
        <taxon>Pseudomonadati</taxon>
        <taxon>Gemmatimonadota</taxon>
        <taxon>Gemmatimonadia</taxon>
        <taxon>Gemmatimonadales</taxon>
        <taxon>Gemmatimonadaceae</taxon>
        <taxon>environmental samples</taxon>
    </lineage>
</organism>
<feature type="non-terminal residue" evidence="2">
    <location>
        <position position="55"/>
    </location>
</feature>
<feature type="non-terminal residue" evidence="2">
    <location>
        <position position="1"/>
    </location>
</feature>
<dbReference type="AlphaFoldDB" id="A0A6J4KTH1"/>
<protein>
    <submittedName>
        <fullName evidence="2">Uncharacterized protein</fullName>
    </submittedName>
</protein>
<feature type="region of interest" description="Disordered" evidence="1">
    <location>
        <begin position="1"/>
        <end position="55"/>
    </location>
</feature>
<name>A0A6J4KTH1_9BACT</name>
<reference evidence="2" key="1">
    <citation type="submission" date="2020-02" db="EMBL/GenBank/DDBJ databases">
        <authorList>
            <person name="Meier V. D."/>
        </authorList>
    </citation>
    <scope>NUCLEOTIDE SEQUENCE</scope>
    <source>
        <strain evidence="2">AVDCRST_MAG11</strain>
    </source>
</reference>
<feature type="compositionally biased region" description="Low complexity" evidence="1">
    <location>
        <begin position="14"/>
        <end position="23"/>
    </location>
</feature>
<feature type="compositionally biased region" description="Low complexity" evidence="1">
    <location>
        <begin position="36"/>
        <end position="47"/>
    </location>
</feature>
<evidence type="ECO:0000313" key="2">
    <source>
        <dbReference type="EMBL" id="CAA9313777.1"/>
    </source>
</evidence>
<sequence>GASDGPAGGDGPHPRAGALAPRARGGHGDGAGARGTGRLARAAPPGARRGRRAGG</sequence>
<evidence type="ECO:0000256" key="1">
    <source>
        <dbReference type="SAM" id="MobiDB-lite"/>
    </source>
</evidence>
<proteinExistence type="predicted"/>
<dbReference type="EMBL" id="CADCTU010000377">
    <property type="protein sequence ID" value="CAA9313777.1"/>
    <property type="molecule type" value="Genomic_DNA"/>
</dbReference>
<gene>
    <name evidence="2" type="ORF">AVDCRST_MAG11-1668</name>
</gene>
<feature type="compositionally biased region" description="Gly residues" evidence="1">
    <location>
        <begin position="1"/>
        <end position="11"/>
    </location>
</feature>